<dbReference type="GO" id="GO:0071596">
    <property type="term" value="P:ubiquitin-dependent protein catabolic process via the N-end rule pathway"/>
    <property type="evidence" value="ECO:0007669"/>
    <property type="project" value="InterPro"/>
</dbReference>
<dbReference type="PANTHER" id="PTHR21367:SF1">
    <property type="entry name" value="ARGINYL-TRNA--PROTEIN TRANSFERASE 1"/>
    <property type="match status" value="1"/>
</dbReference>
<dbReference type="GO" id="GO:0008914">
    <property type="term" value="F:leucyl-tRNA--protein transferase activity"/>
    <property type="evidence" value="ECO:0007669"/>
    <property type="project" value="InterPro"/>
</dbReference>
<dbReference type="InterPro" id="IPR007472">
    <property type="entry name" value="N-end_Aminoacyl_Trfase_C"/>
</dbReference>
<protein>
    <submittedName>
        <fullName evidence="6">Arginyl-tRNA-protein transferase</fullName>
    </submittedName>
</protein>
<organism evidence="6 7">
    <name type="scientific">Novipirellula galeiformis</name>
    <dbReference type="NCBI Taxonomy" id="2528004"/>
    <lineage>
        <taxon>Bacteria</taxon>
        <taxon>Pseudomonadati</taxon>
        <taxon>Planctomycetota</taxon>
        <taxon>Planctomycetia</taxon>
        <taxon>Pirellulales</taxon>
        <taxon>Pirellulaceae</taxon>
        <taxon>Novipirellula</taxon>
    </lineage>
</organism>
<keyword evidence="2 6" id="KW-0808">Transferase</keyword>
<evidence type="ECO:0000256" key="1">
    <source>
        <dbReference type="ARBA" id="ARBA00022490"/>
    </source>
</evidence>
<evidence type="ECO:0000256" key="2">
    <source>
        <dbReference type="ARBA" id="ARBA00022679"/>
    </source>
</evidence>
<dbReference type="InterPro" id="IPR016181">
    <property type="entry name" value="Acyl_CoA_acyltransferase"/>
</dbReference>
<dbReference type="PIRSF" id="PIRSF037208">
    <property type="entry name" value="ATE_pro_prd"/>
    <property type="match status" value="1"/>
</dbReference>
<dbReference type="GO" id="GO:0005737">
    <property type="term" value="C:cytoplasm"/>
    <property type="evidence" value="ECO:0007669"/>
    <property type="project" value="TreeGrafter"/>
</dbReference>
<keyword evidence="3" id="KW-0012">Acyltransferase</keyword>
<feature type="domain" description="N-end rule aminoacyl transferase C-terminal" evidence="5">
    <location>
        <begin position="118"/>
        <end position="236"/>
    </location>
</feature>
<accession>A0A5C6CRH1</accession>
<dbReference type="PANTHER" id="PTHR21367">
    <property type="entry name" value="ARGININE-TRNA-PROTEIN TRANSFERASE 1"/>
    <property type="match status" value="1"/>
</dbReference>
<dbReference type="InterPro" id="IPR017138">
    <property type="entry name" value="Asp_Glu_LeuTrfase"/>
</dbReference>
<dbReference type="Proteomes" id="UP000316304">
    <property type="component" value="Unassembled WGS sequence"/>
</dbReference>
<name>A0A5C6CRH1_9BACT</name>
<proteinExistence type="predicted"/>
<comment type="caution">
    <text evidence="6">The sequence shown here is derived from an EMBL/GenBank/DDBJ whole genome shotgun (WGS) entry which is preliminary data.</text>
</comment>
<dbReference type="AlphaFoldDB" id="A0A5C6CRH1"/>
<dbReference type="NCBIfam" id="NF002346">
    <property type="entry name" value="PRK01305.2-3"/>
    <property type="match status" value="1"/>
</dbReference>
<feature type="domain" description="N-end aminoacyl transferase N-terminal" evidence="4">
    <location>
        <begin position="24"/>
        <end position="94"/>
    </location>
</feature>
<dbReference type="Pfam" id="PF04376">
    <property type="entry name" value="ATE_N"/>
    <property type="match status" value="1"/>
</dbReference>
<dbReference type="GO" id="GO:0004057">
    <property type="term" value="F:arginyl-tRNA--protein transferase activity"/>
    <property type="evidence" value="ECO:0007669"/>
    <property type="project" value="InterPro"/>
</dbReference>
<keyword evidence="1" id="KW-0963">Cytoplasm</keyword>
<evidence type="ECO:0000313" key="6">
    <source>
        <dbReference type="EMBL" id="TWU27150.1"/>
    </source>
</evidence>
<evidence type="ECO:0000256" key="3">
    <source>
        <dbReference type="ARBA" id="ARBA00023315"/>
    </source>
</evidence>
<evidence type="ECO:0000259" key="5">
    <source>
        <dbReference type="Pfam" id="PF04377"/>
    </source>
</evidence>
<gene>
    <name evidence="6" type="ORF">Pla52o_10140</name>
</gene>
<keyword evidence="7" id="KW-1185">Reference proteome</keyword>
<dbReference type="EMBL" id="SJPT01000001">
    <property type="protein sequence ID" value="TWU27150.1"/>
    <property type="molecule type" value="Genomic_DNA"/>
</dbReference>
<sequence>MNRPSEFRMPSDECRLVVVQDQLQPCPYLGDTMARMPLRLPIGNVTPEITDQMLAMGFRRSGDFVYRTQCPACQACHPTRLDVSTFRWTKSFKRVLRRGDQDLTWQWNPPSVDALRTEMFNQHRHQRNLGIRDEQVDEDAYRSFLSDSCCETRELSIWKANRLVAVSIVDIGRRSTSAVYTHFRPEESRYSLGTYAVLKQIEWAQATARQYVYLGMYVAENSHLNYKSRFQPQQRLVEGRWIDFDQR</sequence>
<dbReference type="Pfam" id="PF04377">
    <property type="entry name" value="ATE_C"/>
    <property type="match status" value="1"/>
</dbReference>
<evidence type="ECO:0000313" key="7">
    <source>
        <dbReference type="Proteomes" id="UP000316304"/>
    </source>
</evidence>
<dbReference type="InterPro" id="IPR030700">
    <property type="entry name" value="N-end_Aminoacyl_Trfase"/>
</dbReference>
<dbReference type="InterPro" id="IPR007471">
    <property type="entry name" value="N-end_Aminoacyl_Trfase_N"/>
</dbReference>
<dbReference type="OrthoDB" id="9782022at2"/>
<evidence type="ECO:0000259" key="4">
    <source>
        <dbReference type="Pfam" id="PF04376"/>
    </source>
</evidence>
<reference evidence="6 7" key="1">
    <citation type="submission" date="2019-02" db="EMBL/GenBank/DDBJ databases">
        <title>Deep-cultivation of Planctomycetes and their phenomic and genomic characterization uncovers novel biology.</title>
        <authorList>
            <person name="Wiegand S."/>
            <person name="Jogler M."/>
            <person name="Boedeker C."/>
            <person name="Pinto D."/>
            <person name="Vollmers J."/>
            <person name="Rivas-Marin E."/>
            <person name="Kohn T."/>
            <person name="Peeters S.H."/>
            <person name="Heuer A."/>
            <person name="Rast P."/>
            <person name="Oberbeckmann S."/>
            <person name="Bunk B."/>
            <person name="Jeske O."/>
            <person name="Meyerdierks A."/>
            <person name="Storesund J.E."/>
            <person name="Kallscheuer N."/>
            <person name="Luecker S."/>
            <person name="Lage O.M."/>
            <person name="Pohl T."/>
            <person name="Merkel B.J."/>
            <person name="Hornburger P."/>
            <person name="Mueller R.-W."/>
            <person name="Bruemmer F."/>
            <person name="Labrenz M."/>
            <person name="Spormann A.M."/>
            <person name="Op Den Camp H."/>
            <person name="Overmann J."/>
            <person name="Amann R."/>
            <person name="Jetten M.S.M."/>
            <person name="Mascher T."/>
            <person name="Medema M.H."/>
            <person name="Devos D.P."/>
            <person name="Kaster A.-K."/>
            <person name="Ovreas L."/>
            <person name="Rohde M."/>
            <person name="Galperin M.Y."/>
            <person name="Jogler C."/>
        </authorList>
    </citation>
    <scope>NUCLEOTIDE SEQUENCE [LARGE SCALE GENOMIC DNA]</scope>
    <source>
        <strain evidence="6 7">Pla52o</strain>
    </source>
</reference>
<dbReference type="RefSeq" id="WP_146593384.1">
    <property type="nucleotide sequence ID" value="NZ_SJPT01000001.1"/>
</dbReference>
<dbReference type="SUPFAM" id="SSF55729">
    <property type="entry name" value="Acyl-CoA N-acyltransferases (Nat)"/>
    <property type="match status" value="1"/>
</dbReference>